<dbReference type="AlphaFoldDB" id="A0A9W5USK8"/>
<evidence type="ECO:0000256" key="1">
    <source>
        <dbReference type="SAM" id="MobiDB-lite"/>
    </source>
</evidence>
<comment type="caution">
    <text evidence="2">The sequence shown here is derived from an EMBL/GenBank/DDBJ whole genome shotgun (WGS) entry which is preliminary data.</text>
</comment>
<reference evidence="2" key="1">
    <citation type="submission" date="2021-01" db="EMBL/GenBank/DDBJ databases">
        <title>Whole genome shotgun sequence of Verrucosispora sediminis NBRC 107745.</title>
        <authorList>
            <person name="Komaki H."/>
            <person name="Tamura T."/>
        </authorList>
    </citation>
    <scope>NUCLEOTIDE SEQUENCE</scope>
    <source>
        <strain evidence="2">NBRC 107745</strain>
    </source>
</reference>
<feature type="compositionally biased region" description="Basic and acidic residues" evidence="1">
    <location>
        <begin position="153"/>
        <end position="162"/>
    </location>
</feature>
<sequence length="162" mass="18843">MVALAQPEIHANDLLLGSWQLSDRRAAVAAYADPTIQRWYCSAYRGWLREWSEVRQRSASDIAADLALTPEAVRRNLIRFGIPRRPARLRHHCRMVRQVYGSKLVTDTTGLQPVSRVQQRLQHAPRQPPRRRSMLSRPEDAVSDAILRRTQRRDRENRSCRP</sequence>
<accession>A0A9W5USK8</accession>
<proteinExistence type="predicted"/>
<gene>
    <name evidence="2" type="ORF">Vse01_41720</name>
</gene>
<keyword evidence="3" id="KW-1185">Reference proteome</keyword>
<dbReference type="Proteomes" id="UP000607311">
    <property type="component" value="Unassembled WGS sequence"/>
</dbReference>
<evidence type="ECO:0000313" key="2">
    <source>
        <dbReference type="EMBL" id="GIJ35024.1"/>
    </source>
</evidence>
<name>A0A9W5USK8_9ACTN</name>
<evidence type="ECO:0000313" key="3">
    <source>
        <dbReference type="Proteomes" id="UP000607311"/>
    </source>
</evidence>
<protein>
    <submittedName>
        <fullName evidence="2">Uncharacterized protein</fullName>
    </submittedName>
</protein>
<feature type="region of interest" description="Disordered" evidence="1">
    <location>
        <begin position="116"/>
        <end position="162"/>
    </location>
</feature>
<organism evidence="2 3">
    <name type="scientific">Micromonospora sediminimaris</name>
    <dbReference type="NCBI Taxonomy" id="547162"/>
    <lineage>
        <taxon>Bacteria</taxon>
        <taxon>Bacillati</taxon>
        <taxon>Actinomycetota</taxon>
        <taxon>Actinomycetes</taxon>
        <taxon>Micromonosporales</taxon>
        <taxon>Micromonosporaceae</taxon>
        <taxon>Micromonospora</taxon>
    </lineage>
</organism>
<dbReference type="EMBL" id="BOPD01000026">
    <property type="protein sequence ID" value="GIJ35024.1"/>
    <property type="molecule type" value="Genomic_DNA"/>
</dbReference>